<name>A0A423X3Y8_9PEZI</name>
<dbReference type="AlphaFoldDB" id="A0A423X3Y8"/>
<evidence type="ECO:0000313" key="1">
    <source>
        <dbReference type="EMBL" id="ROW10633.1"/>
    </source>
</evidence>
<accession>A0A423X3Y8</accession>
<evidence type="ECO:0000313" key="2">
    <source>
        <dbReference type="Proteomes" id="UP000283895"/>
    </source>
</evidence>
<keyword evidence="2" id="KW-1185">Reference proteome</keyword>
<comment type="caution">
    <text evidence="1">The sequence shown here is derived from an EMBL/GenBank/DDBJ whole genome shotgun (WGS) entry which is preliminary data.</text>
</comment>
<reference evidence="1 2" key="1">
    <citation type="submission" date="2015-09" db="EMBL/GenBank/DDBJ databases">
        <title>Host preference determinants of Valsa canker pathogens revealed by comparative genomics.</title>
        <authorList>
            <person name="Yin Z."/>
            <person name="Huang L."/>
        </authorList>
    </citation>
    <scope>NUCLEOTIDE SEQUENCE [LARGE SCALE GENOMIC DNA]</scope>
    <source>
        <strain evidence="1 2">03-1</strain>
    </source>
</reference>
<dbReference type="Proteomes" id="UP000283895">
    <property type="component" value="Unassembled WGS sequence"/>
</dbReference>
<proteinExistence type="predicted"/>
<sequence>MSQEAAIENFRDVLVSTIESVNANFEIVRMHFAQVSIQNPGEPEEQLVTCMTQKAFNGLEGRIYQDADSRLNAAVGAALAAHCLVEGEDRLLLEDYLNYINAGLVRTRTRQVYVEVAIARLRGIIEQKRQADGARHNIRVL</sequence>
<protein>
    <submittedName>
        <fullName evidence="1">Uncharacterized protein</fullName>
    </submittedName>
</protein>
<organism evidence="1 2">
    <name type="scientific">Cytospora schulzeri</name>
    <dbReference type="NCBI Taxonomy" id="448051"/>
    <lineage>
        <taxon>Eukaryota</taxon>
        <taxon>Fungi</taxon>
        <taxon>Dikarya</taxon>
        <taxon>Ascomycota</taxon>
        <taxon>Pezizomycotina</taxon>
        <taxon>Sordariomycetes</taxon>
        <taxon>Sordariomycetidae</taxon>
        <taxon>Diaporthales</taxon>
        <taxon>Cytosporaceae</taxon>
        <taxon>Cytospora</taxon>
    </lineage>
</organism>
<gene>
    <name evidence="1" type="ORF">VMCG_02035</name>
</gene>
<dbReference type="EMBL" id="LKEA01000003">
    <property type="protein sequence ID" value="ROW10633.1"/>
    <property type="molecule type" value="Genomic_DNA"/>
</dbReference>